<dbReference type="GO" id="GO:0005886">
    <property type="term" value="C:plasma membrane"/>
    <property type="evidence" value="ECO:0007669"/>
    <property type="project" value="UniProtKB-SubCell"/>
</dbReference>
<organism evidence="10 11">
    <name type="scientific">Rothia mucilaginosa (strain DY-18)</name>
    <name type="common">Stomatococcus mucilaginosus</name>
    <dbReference type="NCBI Taxonomy" id="680646"/>
    <lineage>
        <taxon>Bacteria</taxon>
        <taxon>Bacillati</taxon>
        <taxon>Actinomycetota</taxon>
        <taxon>Actinomycetes</taxon>
        <taxon>Micrococcales</taxon>
        <taxon>Micrococcaceae</taxon>
        <taxon>Rothia</taxon>
    </lineage>
</organism>
<proteinExistence type="inferred from homology"/>
<feature type="transmembrane region" description="Helical" evidence="8">
    <location>
        <begin position="322"/>
        <end position="339"/>
    </location>
</feature>
<evidence type="ECO:0000313" key="10">
    <source>
        <dbReference type="EMBL" id="BAI65224.1"/>
    </source>
</evidence>
<feature type="transmembrane region" description="Helical" evidence="8">
    <location>
        <begin position="119"/>
        <end position="142"/>
    </location>
</feature>
<comment type="function">
    <text evidence="8">Uptake of L-lactate across the membrane. Can also transport D-lactate and glycolate.</text>
</comment>
<dbReference type="eggNOG" id="COG1620">
    <property type="taxonomic scope" value="Bacteria"/>
</dbReference>
<reference evidence="10 11" key="3">
    <citation type="journal article" date="2010" name="Sequencing">
        <title>Complete Genome Sequence of Rothia mucilaginosa DY-18: A Clinical Isolate with Dense Meshwork-Like Structures from a Persistent Apical Periodontitis Lesion.</title>
        <authorList>
            <person name="Yamane K."/>
            <person name="Nambu T."/>
            <person name="Yamanaka T."/>
            <person name="Mashimo C."/>
            <person name="Sugimori C."/>
            <person name="Leung K.-P."/>
            <person name="Fukushima H."/>
        </authorList>
    </citation>
    <scope>NUCLEOTIDE SEQUENCE [LARGE SCALE GENOMIC DNA]</scope>
    <source>
        <strain evidence="10 11">DY-18</strain>
    </source>
</reference>
<dbReference type="Proteomes" id="UP000001883">
    <property type="component" value="Chromosome"/>
</dbReference>
<keyword evidence="7 8" id="KW-0472">Membrane</keyword>
<dbReference type="InterPro" id="IPR003804">
    <property type="entry name" value="Lactate_perm"/>
</dbReference>
<evidence type="ECO:0000256" key="4">
    <source>
        <dbReference type="ARBA" id="ARBA00022475"/>
    </source>
</evidence>
<gene>
    <name evidence="10" type="ordered locus">RMDY18_13920</name>
</gene>
<dbReference type="EMBL" id="AP011540">
    <property type="protein sequence ID" value="BAI65224.1"/>
    <property type="molecule type" value="Genomic_DNA"/>
</dbReference>
<dbReference type="HOGENOM" id="CLU_021628_0_0_11"/>
<feature type="transmembrane region" description="Helical" evidence="8">
    <location>
        <begin position="520"/>
        <end position="542"/>
    </location>
</feature>
<keyword evidence="3 8" id="KW-0813">Transport</keyword>
<feature type="transmembrane region" description="Helical" evidence="8">
    <location>
        <begin position="297"/>
        <end position="316"/>
    </location>
</feature>
<keyword evidence="4 8" id="KW-1003">Cell membrane</keyword>
<evidence type="ECO:0000256" key="6">
    <source>
        <dbReference type="ARBA" id="ARBA00022989"/>
    </source>
</evidence>
<dbReference type="NCBIfam" id="TIGR00795">
    <property type="entry name" value="lctP"/>
    <property type="match status" value="1"/>
</dbReference>
<evidence type="ECO:0000256" key="2">
    <source>
        <dbReference type="ARBA" id="ARBA00010100"/>
    </source>
</evidence>
<protein>
    <recommendedName>
        <fullName evidence="8">L-lactate permease</fullName>
    </recommendedName>
</protein>
<feature type="transmembrane region" description="Helical" evidence="8">
    <location>
        <begin position="599"/>
        <end position="618"/>
    </location>
</feature>
<dbReference type="PANTHER" id="PTHR30003:SF5">
    <property type="entry name" value="L-LACTATE PERMEASE"/>
    <property type="match status" value="1"/>
</dbReference>
<evidence type="ECO:0000256" key="1">
    <source>
        <dbReference type="ARBA" id="ARBA00004651"/>
    </source>
</evidence>
<comment type="similarity">
    <text evidence="2 8">Belongs to the lactate permease family.</text>
</comment>
<evidence type="ECO:0000256" key="7">
    <source>
        <dbReference type="ARBA" id="ARBA00023136"/>
    </source>
</evidence>
<comment type="subcellular location">
    <subcellularLocation>
        <location evidence="1 8">Cell membrane</location>
        <topology evidence="1 8">Multi-pass membrane protein</topology>
    </subcellularLocation>
</comment>
<feature type="transmembrane region" description="Helical" evidence="8">
    <location>
        <begin position="481"/>
        <end position="514"/>
    </location>
</feature>
<evidence type="ECO:0000256" key="5">
    <source>
        <dbReference type="ARBA" id="ARBA00022692"/>
    </source>
</evidence>
<dbReference type="GO" id="GO:0015129">
    <property type="term" value="F:lactate transmembrane transporter activity"/>
    <property type="evidence" value="ECO:0007669"/>
    <property type="project" value="UniProtKB-UniRule"/>
</dbReference>
<dbReference type="Pfam" id="PF02652">
    <property type="entry name" value="Lactate_perm"/>
    <property type="match status" value="1"/>
</dbReference>
<keyword evidence="5 8" id="KW-0812">Transmembrane</keyword>
<keyword evidence="11" id="KW-1185">Reference proteome</keyword>
<feature type="transmembrane region" description="Helical" evidence="8">
    <location>
        <begin position="436"/>
        <end position="461"/>
    </location>
</feature>
<reference evidence="10 11" key="2">
    <citation type="journal article" date="2010" name="J Osaka Dent Univ">
        <title>Isolation and identification of Rothia mucilaginosa from persistent apical periodontitis lesions.</title>
        <authorList>
            <person name="Yamane K."/>
            <person name="Yoshida M."/>
            <person name="Fujihira T."/>
            <person name="Baba T."/>
            <person name="Tsuji N."/>
            <person name="Hayashi H."/>
            <person name="Sugimori C."/>
            <person name="Yamanaka T."/>
            <person name="Mashimo C."/>
            <person name="Nambu T."/>
            <person name="Kawai H."/>
            <person name="Fukushima H."/>
        </authorList>
    </citation>
    <scope>NUCLEOTIDE SEQUENCE [LARGE SCALE GENOMIC DNA]</scope>
    <source>
        <strain evidence="10 11">DY-18</strain>
    </source>
</reference>
<dbReference type="STRING" id="680646.RMDY18_13920"/>
<keyword evidence="6 8" id="KW-1133">Transmembrane helix</keyword>
<accession>D2NU98</accession>
<dbReference type="AlphaFoldDB" id="D2NU98"/>
<feature type="region of interest" description="Disordered" evidence="9">
    <location>
        <begin position="1"/>
        <end position="22"/>
    </location>
</feature>
<name>D2NU98_ROTMD</name>
<evidence type="ECO:0000256" key="8">
    <source>
        <dbReference type="RuleBase" id="RU365092"/>
    </source>
</evidence>
<evidence type="ECO:0000256" key="3">
    <source>
        <dbReference type="ARBA" id="ARBA00022448"/>
    </source>
</evidence>
<dbReference type="KEGG" id="rmu:RMDY18_13920"/>
<feature type="transmembrane region" description="Helical" evidence="8">
    <location>
        <begin position="148"/>
        <end position="167"/>
    </location>
</feature>
<dbReference type="PANTHER" id="PTHR30003">
    <property type="entry name" value="L-LACTATE PERMEASE"/>
    <property type="match status" value="1"/>
</dbReference>
<sequence length="619" mass="65315">MTKTPFQHTKFHSRKTNMNPSEGIYPQGIASLTHQTARCTHLQHTAHTPPQASLGRFCGMTQSRPWARKGTQYIMWQQVYDPLHSSALSALVAAVPIIFFLLGLTVLKLSGIKSAVISLVIALVIGCAIFGMPITAGAGSILHGFLSGMWPIGWIVLMAVWLYRISVRSGGFEIVRSSISSISTDQRIQMLLIAFCFGGFLEGAAGFGIPIAICAALLVSLGFNPLKAAMFALIANVSSGAYGAIGIPVTTAATRGGVDLHALSIEMVLVLQIMAALIPVLLVAIQDGLRGIREVGLVALIVGLIYSGGQSVLLAALGNPELVDIIPPLLALIALALIMQKWQPKHIFREPTAPSLEEVQAQQSTKHTGGEILKAWSPFVYLSVVILLWSTAMKPLFAKGGLLAFSNLSFNIPWVHQSIQQAAPIVPTPKAFDAVFTWNILGASGTAILVAAIITILTSSISWGEAIEELGATWKQLQTPILMICLVMSLANVMNYAGMITSIALAVAAVGAIFPLLSPIIGWIGVFVTGSVVNSNILFAGLQATTAHQIGVSQTLLIASNTAGGVMAKIVSPQSIAIAAAAVNSAGEESKITSMAIKYSAILLAITCVWGYVLSLVVS</sequence>
<evidence type="ECO:0000256" key="9">
    <source>
        <dbReference type="SAM" id="MobiDB-lite"/>
    </source>
</evidence>
<reference evidence="11" key="1">
    <citation type="submission" date="2009-07" db="EMBL/GenBank/DDBJ databases">
        <title>Complete genome sequence of Rothia mucilaginosa DJ.</title>
        <authorList>
            <person name="Yamane K."/>
            <person name="Nambu T."/>
            <person name="Mashimo C."/>
            <person name="Sugimori C."/>
            <person name="Yamanaka T."/>
            <person name="Leung K."/>
            <person name="Fukushima H."/>
        </authorList>
    </citation>
    <scope>NUCLEOTIDE SEQUENCE [LARGE SCALE GENOMIC DNA]</scope>
    <source>
        <strain evidence="11">DY-18</strain>
    </source>
</reference>
<evidence type="ECO:0000313" key="11">
    <source>
        <dbReference type="Proteomes" id="UP000001883"/>
    </source>
</evidence>
<feature type="transmembrane region" description="Helical" evidence="8">
    <location>
        <begin position="188"/>
        <end position="221"/>
    </location>
</feature>
<feature type="transmembrane region" description="Helical" evidence="8">
    <location>
        <begin position="87"/>
        <end position="107"/>
    </location>
</feature>
<feature type="transmembrane region" description="Helical" evidence="8">
    <location>
        <begin position="267"/>
        <end position="285"/>
    </location>
</feature>
<dbReference type="GO" id="GO:0015295">
    <property type="term" value="F:solute:proton symporter activity"/>
    <property type="evidence" value="ECO:0007669"/>
    <property type="project" value="TreeGrafter"/>
</dbReference>